<feature type="domain" description="WYL" evidence="1">
    <location>
        <begin position="128"/>
        <end position="192"/>
    </location>
</feature>
<dbReference type="PANTHER" id="PTHR34580:SF3">
    <property type="entry name" value="PROTEIN PAFB"/>
    <property type="match status" value="1"/>
</dbReference>
<dbReference type="Pfam" id="PF26107">
    <property type="entry name" value="BrxR_CTD"/>
    <property type="match status" value="1"/>
</dbReference>
<dbReference type="PANTHER" id="PTHR34580">
    <property type="match status" value="1"/>
</dbReference>
<sequence length="275" mass="31955">MSLLTNEENWAARERLRRVEFLLWWRGWVGRQDLMEFFGISPAQASGDLQRYAGLNPGAMIYQTSRKRYESTEGMTCILHEPSFEEAVRMFLGNGQFSGSMPQREVSDSRLSTIQLPLRRMDIGIARRVFIALLERRCLQVRYHSLSSGSNRVRELSPTGLAWDGTRWHVRAWCGTRKDWRDFVLGRMSKATWPVKSIEDLPEDQDWDTFESVTLRINPAINDAGREAIRMDYDLAGETLVVRVRRSMKGYLLASLFIDHRSHRDLPKHFVLEST</sequence>
<reference evidence="4 5" key="1">
    <citation type="submission" date="2022-10" db="EMBL/GenBank/DDBJ databases">
        <title>Luteolibacter flavescens strain MCCC 1K03193, whole genome shotgun sequencing project.</title>
        <authorList>
            <person name="Zhao G."/>
            <person name="Shen L."/>
        </authorList>
    </citation>
    <scope>NUCLEOTIDE SEQUENCE [LARGE SCALE GENOMIC DNA]</scope>
    <source>
        <strain evidence="4 5">MCCC 1K03193</strain>
    </source>
</reference>
<name>A0ABT3FRY9_9BACT</name>
<dbReference type="PROSITE" id="PS52050">
    <property type="entry name" value="WYL"/>
    <property type="match status" value="1"/>
</dbReference>
<keyword evidence="5" id="KW-1185">Reference proteome</keyword>
<proteinExistence type="predicted"/>
<dbReference type="InterPro" id="IPR051534">
    <property type="entry name" value="CBASS_pafABC_assoc_protein"/>
</dbReference>
<comment type="caution">
    <text evidence="4">The sequence shown here is derived from an EMBL/GenBank/DDBJ whole genome shotgun (WGS) entry which is preliminary data.</text>
</comment>
<dbReference type="RefSeq" id="WP_264502307.1">
    <property type="nucleotide sequence ID" value="NZ_JAPDDS010000009.1"/>
</dbReference>
<dbReference type="Pfam" id="PF13280">
    <property type="entry name" value="WYL"/>
    <property type="match status" value="1"/>
</dbReference>
<dbReference type="Pfam" id="PF26109">
    <property type="entry name" value="WHD_BrxR"/>
    <property type="match status" value="1"/>
</dbReference>
<dbReference type="Proteomes" id="UP001207930">
    <property type="component" value="Unassembled WGS sequence"/>
</dbReference>
<organism evidence="4 5">
    <name type="scientific">Luteolibacter flavescens</name>
    <dbReference type="NCBI Taxonomy" id="1859460"/>
    <lineage>
        <taxon>Bacteria</taxon>
        <taxon>Pseudomonadati</taxon>
        <taxon>Verrucomicrobiota</taxon>
        <taxon>Verrucomicrobiia</taxon>
        <taxon>Verrucomicrobiales</taxon>
        <taxon>Verrucomicrobiaceae</taxon>
        <taxon>Luteolibacter</taxon>
    </lineage>
</organism>
<protein>
    <submittedName>
        <fullName evidence="4">WYL domain-containing protein</fullName>
    </submittedName>
</protein>
<evidence type="ECO:0000259" key="2">
    <source>
        <dbReference type="Pfam" id="PF26107"/>
    </source>
</evidence>
<feature type="domain" description="DNA-binding transcriptional repressor CapW winged helix-turn-helix" evidence="3">
    <location>
        <begin position="13"/>
        <end position="90"/>
    </location>
</feature>
<accession>A0ABT3FRY9</accession>
<dbReference type="EMBL" id="JAPDDS010000009">
    <property type="protein sequence ID" value="MCW1886351.1"/>
    <property type="molecule type" value="Genomic_DNA"/>
</dbReference>
<feature type="domain" description="DNA-binding transcriptional repressor CapW C-terminal dimerisation" evidence="2">
    <location>
        <begin position="212"/>
        <end position="272"/>
    </location>
</feature>
<dbReference type="InterPro" id="IPR059020">
    <property type="entry name" value="CapW_CTD"/>
</dbReference>
<dbReference type="PIRSF" id="PIRSF015558">
    <property type="entry name" value="Txn_reg_DeoR_prd"/>
    <property type="match status" value="1"/>
</dbReference>
<evidence type="ECO:0000259" key="1">
    <source>
        <dbReference type="Pfam" id="PF13280"/>
    </source>
</evidence>
<dbReference type="InterPro" id="IPR059019">
    <property type="entry name" value="WHD_CapW"/>
</dbReference>
<dbReference type="InterPro" id="IPR026881">
    <property type="entry name" value="WYL_dom"/>
</dbReference>
<evidence type="ECO:0000313" key="4">
    <source>
        <dbReference type="EMBL" id="MCW1886351.1"/>
    </source>
</evidence>
<gene>
    <name evidence="4" type="ORF">OKA04_16555</name>
</gene>
<evidence type="ECO:0000313" key="5">
    <source>
        <dbReference type="Proteomes" id="UP001207930"/>
    </source>
</evidence>
<evidence type="ECO:0000259" key="3">
    <source>
        <dbReference type="Pfam" id="PF26109"/>
    </source>
</evidence>
<dbReference type="InterPro" id="IPR016634">
    <property type="entry name" value="CapW-like"/>
</dbReference>